<sequence>MPRARKAVVAQPTAPQNPTSILAYSAVGPQENLHNTHKGNGYHPNFDANKKGAAGINSCSKDPHTIKNNHIARRKRTVRPKERCKARSPPGTWPTSWVGNVLSVGGGGVDETQKVKDQTKAKMPSTMVKGLAQRLSASLEER</sequence>
<gene>
    <name evidence="2" type="ORF">CHS0354_010515</name>
</gene>
<organism evidence="2 3">
    <name type="scientific">Potamilus streckersoni</name>
    <dbReference type="NCBI Taxonomy" id="2493646"/>
    <lineage>
        <taxon>Eukaryota</taxon>
        <taxon>Metazoa</taxon>
        <taxon>Spiralia</taxon>
        <taxon>Lophotrochozoa</taxon>
        <taxon>Mollusca</taxon>
        <taxon>Bivalvia</taxon>
        <taxon>Autobranchia</taxon>
        <taxon>Heteroconchia</taxon>
        <taxon>Palaeoheterodonta</taxon>
        <taxon>Unionida</taxon>
        <taxon>Unionoidea</taxon>
        <taxon>Unionidae</taxon>
        <taxon>Ambleminae</taxon>
        <taxon>Lampsilini</taxon>
        <taxon>Potamilus</taxon>
    </lineage>
</organism>
<reference evidence="2" key="2">
    <citation type="journal article" date="2021" name="Genome Biol. Evol.">
        <title>Developing a high-quality reference genome for a parasitic bivalve with doubly uniparental inheritance (Bivalvia: Unionida).</title>
        <authorList>
            <person name="Smith C.H."/>
        </authorList>
    </citation>
    <scope>NUCLEOTIDE SEQUENCE</scope>
    <source>
        <strain evidence="2">CHS0354</strain>
        <tissue evidence="2">Mantle</tissue>
    </source>
</reference>
<feature type="region of interest" description="Disordered" evidence="1">
    <location>
        <begin position="74"/>
        <end position="99"/>
    </location>
</feature>
<comment type="caution">
    <text evidence="2">The sequence shown here is derived from an EMBL/GenBank/DDBJ whole genome shotgun (WGS) entry which is preliminary data.</text>
</comment>
<proteinExistence type="predicted"/>
<dbReference type="EMBL" id="JAEAOA010000663">
    <property type="protein sequence ID" value="KAK3585757.1"/>
    <property type="molecule type" value="Genomic_DNA"/>
</dbReference>
<dbReference type="AlphaFoldDB" id="A0AAE0S5F9"/>
<name>A0AAE0S5F9_9BIVA</name>
<dbReference type="Proteomes" id="UP001195483">
    <property type="component" value="Unassembled WGS sequence"/>
</dbReference>
<evidence type="ECO:0000256" key="1">
    <source>
        <dbReference type="SAM" id="MobiDB-lite"/>
    </source>
</evidence>
<keyword evidence="3" id="KW-1185">Reference proteome</keyword>
<evidence type="ECO:0000313" key="3">
    <source>
        <dbReference type="Proteomes" id="UP001195483"/>
    </source>
</evidence>
<accession>A0AAE0S5F9</accession>
<protein>
    <submittedName>
        <fullName evidence="2">Uncharacterized protein</fullName>
    </submittedName>
</protein>
<reference evidence="2" key="1">
    <citation type="journal article" date="2021" name="Genome Biol. Evol.">
        <title>A High-Quality Reference Genome for a Parasitic Bivalve with Doubly Uniparental Inheritance (Bivalvia: Unionida).</title>
        <authorList>
            <person name="Smith C.H."/>
        </authorList>
    </citation>
    <scope>NUCLEOTIDE SEQUENCE</scope>
    <source>
        <strain evidence="2">CHS0354</strain>
    </source>
</reference>
<evidence type="ECO:0000313" key="2">
    <source>
        <dbReference type="EMBL" id="KAK3585757.1"/>
    </source>
</evidence>
<reference evidence="2" key="3">
    <citation type="submission" date="2023-05" db="EMBL/GenBank/DDBJ databases">
        <authorList>
            <person name="Smith C.H."/>
        </authorList>
    </citation>
    <scope>NUCLEOTIDE SEQUENCE</scope>
    <source>
        <strain evidence="2">CHS0354</strain>
        <tissue evidence="2">Mantle</tissue>
    </source>
</reference>